<proteinExistence type="predicted"/>
<gene>
    <name evidence="1" type="ORF">CUS_5087</name>
</gene>
<reference evidence="1 2" key="1">
    <citation type="submission" date="2011-02" db="EMBL/GenBank/DDBJ databases">
        <authorList>
            <person name="Nelson K.E."/>
            <person name="Sutton G."/>
            <person name="Torralba M."/>
            <person name="Durkin S."/>
            <person name="Harkins D."/>
            <person name="Montgomery R."/>
            <person name="Ziemer C."/>
            <person name="Klaassens E."/>
            <person name="Ocuiv P."/>
            <person name="Morrison M."/>
        </authorList>
    </citation>
    <scope>NUCLEOTIDE SEQUENCE [LARGE SCALE GENOMIC DNA]</scope>
    <source>
        <strain evidence="1 2">8</strain>
    </source>
</reference>
<dbReference type="PANTHER" id="PTHR43767">
    <property type="entry name" value="LONG-CHAIN-FATTY-ACID--COA LIGASE"/>
    <property type="match status" value="1"/>
</dbReference>
<dbReference type="InterPro" id="IPR042099">
    <property type="entry name" value="ANL_N_sf"/>
</dbReference>
<dbReference type="InterPro" id="IPR050237">
    <property type="entry name" value="ATP-dep_AMP-bd_enzyme"/>
</dbReference>
<comment type="caution">
    <text evidence="1">The sequence shown here is derived from an EMBL/GenBank/DDBJ whole genome shotgun (WGS) entry which is preliminary data.</text>
</comment>
<dbReference type="Proteomes" id="UP000004259">
    <property type="component" value="Unassembled WGS sequence"/>
</dbReference>
<dbReference type="STRING" id="246199.CUS_5087"/>
<dbReference type="Gene3D" id="3.40.50.12780">
    <property type="entry name" value="N-terminal domain of ligase-like"/>
    <property type="match status" value="1"/>
</dbReference>
<dbReference type="RefSeq" id="WP_002851129.1">
    <property type="nucleotide sequence ID" value="NZ_ADKM02000098.1"/>
</dbReference>
<dbReference type="OrthoDB" id="51171at2"/>
<sequence length="341" mass="38869">MKTTTQINTSTIVRKFPEWAKVDRIINGVEIYNMNIFDNIMTFNQDNLDGPAFDYFGRIVTYGELPALREAYARGLKLAGVKDNGCNVRYSLGGGASEEGGVTLVTYFMDEETKTNETGKPLEPHVHVKLVDDDGNLIEENEVMGNLHATSPASADRYLDNPEATAERWYYDENGIKWGVTGDIAVRHADGSYTIMGRASDSYVDENGKRVYLFNIESSLDENDPINEWEISAFKNERGGYDVVGQVILDPDRAEPTPELVEYICRKYRLDAVKFYREFEIGEITAKRDYILLTHDYNGYYAPLSKNHMMLVSYSENGETVKIRVRKTQKIEICENYKEEN</sequence>
<dbReference type="AlphaFoldDB" id="E9SEG8"/>
<dbReference type="eggNOG" id="COG0318">
    <property type="taxonomic scope" value="Bacteria"/>
</dbReference>
<dbReference type="SUPFAM" id="SSF56801">
    <property type="entry name" value="Acetyl-CoA synthetase-like"/>
    <property type="match status" value="1"/>
</dbReference>
<protein>
    <submittedName>
        <fullName evidence="1">Uncharacterized protein</fullName>
    </submittedName>
</protein>
<dbReference type="PANTHER" id="PTHR43767:SF10">
    <property type="entry name" value="SURFACTIN SYNTHASE SUBUNIT 1"/>
    <property type="match status" value="1"/>
</dbReference>
<name>E9SEG8_RUMAL</name>
<accession>E9SEG8</accession>
<evidence type="ECO:0000313" key="1">
    <source>
        <dbReference type="EMBL" id="EGC02321.1"/>
    </source>
</evidence>
<dbReference type="EMBL" id="ADKM02000098">
    <property type="protein sequence ID" value="EGC02321.1"/>
    <property type="molecule type" value="Genomic_DNA"/>
</dbReference>
<evidence type="ECO:0000313" key="2">
    <source>
        <dbReference type="Proteomes" id="UP000004259"/>
    </source>
</evidence>
<keyword evidence="2" id="KW-1185">Reference proteome</keyword>
<organism evidence="1 2">
    <name type="scientific">Ruminococcus albus 8</name>
    <dbReference type="NCBI Taxonomy" id="246199"/>
    <lineage>
        <taxon>Bacteria</taxon>
        <taxon>Bacillati</taxon>
        <taxon>Bacillota</taxon>
        <taxon>Clostridia</taxon>
        <taxon>Eubacteriales</taxon>
        <taxon>Oscillospiraceae</taxon>
        <taxon>Ruminococcus</taxon>
    </lineage>
</organism>